<protein>
    <submittedName>
        <fullName evidence="4">Molybdopterin biosynthesis protein</fullName>
    </submittedName>
</protein>
<dbReference type="PANTHER" id="PTHR43764">
    <property type="entry name" value="MOLYBDENUM COFACTOR BIOSYNTHESIS"/>
    <property type="match status" value="1"/>
</dbReference>
<dbReference type="EMBL" id="CP008944">
    <property type="protein sequence ID" value="AIG64321.1"/>
    <property type="molecule type" value="Genomic_DNA"/>
</dbReference>
<evidence type="ECO:0000259" key="3">
    <source>
        <dbReference type="SMART" id="SM00852"/>
    </source>
</evidence>
<dbReference type="Proteomes" id="UP000028504">
    <property type="component" value="Chromosome"/>
</dbReference>
<reference evidence="4 5" key="1">
    <citation type="submission" date="2014-07" db="EMBL/GenBank/DDBJ databases">
        <title>Complete genome sequence of Corynebacterium atypicum DSM 44849: identifiction of the mycolic acid biosynthesis genes.</title>
        <authorList>
            <person name="Tippelt A."/>
            <person name="Mollmann S."/>
            <person name="Albersmeier A."/>
            <person name="Jaenicke S."/>
            <person name="Ruckert C."/>
            <person name="Tauch A."/>
        </authorList>
    </citation>
    <scope>NUCLEOTIDE SEQUENCE [LARGE SCALE GENOMIC DNA]</scope>
    <source>
        <strain evidence="4 5">R2070</strain>
    </source>
</reference>
<dbReference type="Gene3D" id="3.40.980.10">
    <property type="entry name" value="MoaB/Mog-like domain"/>
    <property type="match status" value="1"/>
</dbReference>
<evidence type="ECO:0000256" key="1">
    <source>
        <dbReference type="ARBA" id="ARBA00005046"/>
    </source>
</evidence>
<dbReference type="PANTHER" id="PTHR43764:SF1">
    <property type="entry name" value="MOLYBDOPTERIN MOLYBDOTRANSFERASE"/>
    <property type="match status" value="1"/>
</dbReference>
<dbReference type="RefSeq" id="WP_038605884.1">
    <property type="nucleotide sequence ID" value="NZ_CP008944.1"/>
</dbReference>
<dbReference type="InterPro" id="IPR008284">
    <property type="entry name" value="MoCF_biosynth_CS"/>
</dbReference>
<accession>A0ABM5QNA8</accession>
<dbReference type="SUPFAM" id="SSF53218">
    <property type="entry name" value="Molybdenum cofactor biosynthesis proteins"/>
    <property type="match status" value="1"/>
</dbReference>
<evidence type="ECO:0000313" key="5">
    <source>
        <dbReference type="Proteomes" id="UP000028504"/>
    </source>
</evidence>
<keyword evidence="5" id="KW-1185">Reference proteome</keyword>
<gene>
    <name evidence="4" type="ORF">CATYP_06540</name>
</gene>
<name>A0ABM5QNA8_9CORY</name>
<sequence length="169" mass="17808">MTSTSTKDGAAPSALVVVASTRAADGTYTDRTGPVLVDWLRRRGFSVPDATVVADRDIEGFLNPLLEDSASLPRVLLTTGGTGITPDDRTIEAVEPHLEQKLDGVVHAFFARGFAATPHAVLSRAVAGTVGRTFVMTLPGSRGAVKDAIATLDPLIEHLVDMLEGKHAH</sequence>
<dbReference type="CDD" id="cd00886">
    <property type="entry name" value="MogA_MoaB"/>
    <property type="match status" value="1"/>
</dbReference>
<keyword evidence="2" id="KW-0501">Molybdenum cofactor biosynthesis</keyword>
<dbReference type="PROSITE" id="PS01078">
    <property type="entry name" value="MOCF_BIOSYNTHESIS_1"/>
    <property type="match status" value="1"/>
</dbReference>
<comment type="pathway">
    <text evidence="1">Cofactor biosynthesis; molybdopterin biosynthesis.</text>
</comment>
<organism evidence="4 5">
    <name type="scientific">Corynebacterium atypicum</name>
    <dbReference type="NCBI Taxonomy" id="191610"/>
    <lineage>
        <taxon>Bacteria</taxon>
        <taxon>Bacillati</taxon>
        <taxon>Actinomycetota</taxon>
        <taxon>Actinomycetes</taxon>
        <taxon>Mycobacteriales</taxon>
        <taxon>Corynebacteriaceae</taxon>
        <taxon>Corynebacterium</taxon>
    </lineage>
</organism>
<evidence type="ECO:0000256" key="2">
    <source>
        <dbReference type="ARBA" id="ARBA00023150"/>
    </source>
</evidence>
<dbReference type="Pfam" id="PF00994">
    <property type="entry name" value="MoCF_biosynth"/>
    <property type="match status" value="1"/>
</dbReference>
<dbReference type="InterPro" id="IPR051920">
    <property type="entry name" value="MPT_Adenylyltrnsfr/MoaC-Rel"/>
</dbReference>
<evidence type="ECO:0000313" key="4">
    <source>
        <dbReference type="EMBL" id="AIG64321.1"/>
    </source>
</evidence>
<dbReference type="SMART" id="SM00852">
    <property type="entry name" value="MoCF_biosynth"/>
    <property type="match status" value="1"/>
</dbReference>
<proteinExistence type="predicted"/>
<dbReference type="InterPro" id="IPR036425">
    <property type="entry name" value="MoaB/Mog-like_dom_sf"/>
</dbReference>
<dbReference type="InterPro" id="IPR001453">
    <property type="entry name" value="MoaB/Mog_dom"/>
</dbReference>
<feature type="domain" description="MoaB/Mog" evidence="3">
    <location>
        <begin position="15"/>
        <end position="159"/>
    </location>
</feature>